<protein>
    <submittedName>
        <fullName evidence="2">Uncharacterized protein</fullName>
    </submittedName>
</protein>
<accession>A0A6J4SUF4</accession>
<reference evidence="2" key="1">
    <citation type="submission" date="2020-02" db="EMBL/GenBank/DDBJ databases">
        <authorList>
            <person name="Meier V. D."/>
        </authorList>
    </citation>
    <scope>NUCLEOTIDE SEQUENCE</scope>
    <source>
        <strain evidence="2">AVDCRST_MAG13</strain>
    </source>
</reference>
<proteinExistence type="predicted"/>
<evidence type="ECO:0000313" key="2">
    <source>
        <dbReference type="EMBL" id="CAA9505447.1"/>
    </source>
</evidence>
<dbReference type="EMBL" id="CADCVO010000397">
    <property type="protein sequence ID" value="CAA9505447.1"/>
    <property type="molecule type" value="Genomic_DNA"/>
</dbReference>
<dbReference type="AlphaFoldDB" id="A0A6J4SUF4"/>
<feature type="region of interest" description="Disordered" evidence="1">
    <location>
        <begin position="1"/>
        <end position="60"/>
    </location>
</feature>
<sequence length="60" mass="6007">MTDPKVDPETPASPEAGPSQAHGDAFLDQSGSRHGTAPPESDAAPAPEESPGAGEEQPAE</sequence>
<evidence type="ECO:0000256" key="1">
    <source>
        <dbReference type="SAM" id="MobiDB-lite"/>
    </source>
</evidence>
<gene>
    <name evidence="2" type="ORF">AVDCRST_MAG13-2504</name>
</gene>
<organism evidence="2">
    <name type="scientific">uncultured Solirubrobacteraceae bacterium</name>
    <dbReference type="NCBI Taxonomy" id="1162706"/>
    <lineage>
        <taxon>Bacteria</taxon>
        <taxon>Bacillati</taxon>
        <taxon>Actinomycetota</taxon>
        <taxon>Thermoleophilia</taxon>
        <taxon>Solirubrobacterales</taxon>
        <taxon>Solirubrobacteraceae</taxon>
        <taxon>environmental samples</taxon>
    </lineage>
</organism>
<feature type="compositionally biased region" description="Low complexity" evidence="1">
    <location>
        <begin position="37"/>
        <end position="60"/>
    </location>
</feature>
<name>A0A6J4SUF4_9ACTN</name>